<reference evidence="1" key="1">
    <citation type="submission" date="2021-01" db="EMBL/GenBank/DDBJ databases">
        <title>Fulvivirga kasyanovii gen. nov., sp nov., a novel member of the phylum Bacteroidetes isolated from seawater in a mussel farm.</title>
        <authorList>
            <person name="Zhao L.-H."/>
            <person name="Wang Z.-J."/>
        </authorList>
    </citation>
    <scope>NUCLEOTIDE SEQUENCE</scope>
    <source>
        <strain evidence="1">29W222</strain>
    </source>
</reference>
<evidence type="ECO:0000313" key="1">
    <source>
        <dbReference type="EMBL" id="MBL6448310.1"/>
    </source>
</evidence>
<dbReference type="SUPFAM" id="SSF56801">
    <property type="entry name" value="Acetyl-CoA synthetase-like"/>
    <property type="match status" value="1"/>
</dbReference>
<comment type="caution">
    <text evidence="1">The sequence shown here is derived from an EMBL/GenBank/DDBJ whole genome shotgun (WGS) entry which is preliminary data.</text>
</comment>
<dbReference type="GO" id="GO:0016740">
    <property type="term" value="F:transferase activity"/>
    <property type="evidence" value="ECO:0007669"/>
    <property type="project" value="UniProtKB-KW"/>
</dbReference>
<dbReference type="EMBL" id="JAEUGD010000061">
    <property type="protein sequence ID" value="MBL6448310.1"/>
    <property type="molecule type" value="Genomic_DNA"/>
</dbReference>
<keyword evidence="1" id="KW-0808">Transferase</keyword>
<dbReference type="InterPro" id="IPR042099">
    <property type="entry name" value="ANL_N_sf"/>
</dbReference>
<protein>
    <submittedName>
        <fullName evidence="1">Acyl transferase</fullName>
    </submittedName>
</protein>
<evidence type="ECO:0000313" key="2">
    <source>
        <dbReference type="Proteomes" id="UP000614216"/>
    </source>
</evidence>
<accession>A0A937KFI8</accession>
<dbReference type="Proteomes" id="UP000614216">
    <property type="component" value="Unassembled WGS sequence"/>
</dbReference>
<dbReference type="RefSeq" id="WP_202857852.1">
    <property type="nucleotide sequence ID" value="NZ_JAEUGD010000061.1"/>
</dbReference>
<sequence>MKSSKSFYQNIFHAKKSNFDELALNLFQYQANRNSIYKRFIENIGIQVSEVIEVEQIPFLPISFFKTQEVKCGDWEAQAVFESSGTTGATSSKHFVKDLDFYLLNCLEIFSRFYGAPDQYHFLALLPSYLERTSSSLVYMADYFIKQSGSRFSGFYLNDYERLVKNIGKIKDGKKVVLLGVSFALLDLAEKYQPDLSGVIVMETGGMKGRRAEMIRDDLHDVLKKGFNIEQVHSEYGMTELLSQAYSTHNGIFKCPPWMKIILRDVNDPFDLNVKRTSGGINVIDLANIDTCAFIETQDMGKVSQTGEFEVIGRFDNSDIRGCNLMVY</sequence>
<name>A0A937KFI8_9BACT</name>
<dbReference type="Gene3D" id="3.40.50.12780">
    <property type="entry name" value="N-terminal domain of ligase-like"/>
    <property type="match status" value="1"/>
</dbReference>
<dbReference type="AlphaFoldDB" id="A0A937KFI8"/>
<proteinExistence type="predicted"/>
<keyword evidence="2" id="KW-1185">Reference proteome</keyword>
<organism evidence="1 2">
    <name type="scientific">Fulvivirga marina</name>
    <dbReference type="NCBI Taxonomy" id="2494733"/>
    <lineage>
        <taxon>Bacteria</taxon>
        <taxon>Pseudomonadati</taxon>
        <taxon>Bacteroidota</taxon>
        <taxon>Cytophagia</taxon>
        <taxon>Cytophagales</taxon>
        <taxon>Fulvivirgaceae</taxon>
        <taxon>Fulvivirga</taxon>
    </lineage>
</organism>
<gene>
    <name evidence="1" type="ORF">JMN32_18495</name>
</gene>